<comment type="caution">
    <text evidence="1">The sequence shown here is derived from an EMBL/GenBank/DDBJ whole genome shotgun (WGS) entry which is preliminary data.</text>
</comment>
<evidence type="ECO:0000313" key="1">
    <source>
        <dbReference type="EMBL" id="MDQ0176038.1"/>
    </source>
</evidence>
<sequence>MVENIFLKEDKHQFKNQMDCYKYCIKRSEEATSEGNYKEASEWLENAIHSLKELQRLTTKKQQQDEIKKLAEGLTIGDINIIFKMG</sequence>
<reference evidence="1 2" key="1">
    <citation type="submission" date="2023-07" db="EMBL/GenBank/DDBJ databases">
        <title>Genomic Encyclopedia of Type Strains, Phase IV (KMG-IV): sequencing the most valuable type-strain genomes for metagenomic binning, comparative biology and taxonomic classification.</title>
        <authorList>
            <person name="Goeker M."/>
        </authorList>
    </citation>
    <scope>NUCLEOTIDE SEQUENCE [LARGE SCALE GENOMIC DNA]</scope>
    <source>
        <strain evidence="1 2">DSM 23837</strain>
    </source>
</reference>
<proteinExistence type="predicted"/>
<dbReference type="EMBL" id="JAUSTT010000009">
    <property type="protein sequence ID" value="MDQ0176038.1"/>
    <property type="molecule type" value="Genomic_DNA"/>
</dbReference>
<name>A0ABT9WRW5_9BACI</name>
<dbReference type="Proteomes" id="UP001223586">
    <property type="component" value="Unassembled WGS sequence"/>
</dbReference>
<protein>
    <submittedName>
        <fullName evidence="1">Two-component sensor histidine kinase</fullName>
    </submittedName>
</protein>
<organism evidence="1 2">
    <name type="scientific">Bacillus chungangensis</name>
    <dbReference type="NCBI Taxonomy" id="587633"/>
    <lineage>
        <taxon>Bacteria</taxon>
        <taxon>Bacillati</taxon>
        <taxon>Bacillota</taxon>
        <taxon>Bacilli</taxon>
        <taxon>Bacillales</taxon>
        <taxon>Bacillaceae</taxon>
        <taxon>Bacillus</taxon>
    </lineage>
</organism>
<keyword evidence="2" id="KW-1185">Reference proteome</keyword>
<dbReference type="RefSeq" id="WP_307228866.1">
    <property type="nucleotide sequence ID" value="NZ_JAUSTT010000009.1"/>
</dbReference>
<keyword evidence="1" id="KW-0418">Kinase</keyword>
<evidence type="ECO:0000313" key="2">
    <source>
        <dbReference type="Proteomes" id="UP001223586"/>
    </source>
</evidence>
<keyword evidence="1" id="KW-0808">Transferase</keyword>
<gene>
    <name evidence="1" type="ORF">J2S08_001874</name>
</gene>
<accession>A0ABT9WRW5</accession>
<dbReference type="GO" id="GO:0016301">
    <property type="term" value="F:kinase activity"/>
    <property type="evidence" value="ECO:0007669"/>
    <property type="project" value="UniProtKB-KW"/>
</dbReference>